<feature type="region of interest" description="Disordered" evidence="1">
    <location>
        <begin position="117"/>
        <end position="345"/>
    </location>
</feature>
<name>A0A1Y1UDJ9_9TREE</name>
<feature type="compositionally biased region" description="Basic and acidic residues" evidence="1">
    <location>
        <begin position="175"/>
        <end position="186"/>
    </location>
</feature>
<dbReference type="InterPro" id="IPR046341">
    <property type="entry name" value="SET_dom_sf"/>
</dbReference>
<keyword evidence="3" id="KW-1185">Reference proteome</keyword>
<dbReference type="Gene3D" id="1.10.220.160">
    <property type="match status" value="1"/>
</dbReference>
<dbReference type="InParanoid" id="A0A1Y1UDJ9"/>
<gene>
    <name evidence="2" type="ORF">BD324DRAFT_64346</name>
</gene>
<feature type="region of interest" description="Disordered" evidence="1">
    <location>
        <begin position="1"/>
        <end position="73"/>
    </location>
</feature>
<dbReference type="GeneID" id="33559356"/>
<feature type="compositionally biased region" description="Polar residues" evidence="1">
    <location>
        <begin position="289"/>
        <end position="301"/>
    </location>
</feature>
<dbReference type="InterPro" id="IPR050869">
    <property type="entry name" value="H3K4_H4K5_MeTrfase"/>
</dbReference>
<dbReference type="Gene3D" id="2.170.270.10">
    <property type="entry name" value="SET domain"/>
    <property type="match status" value="1"/>
</dbReference>
<dbReference type="SUPFAM" id="SSF82199">
    <property type="entry name" value="SET domain"/>
    <property type="match status" value="1"/>
</dbReference>
<proteinExistence type="predicted"/>
<dbReference type="GO" id="GO:0005634">
    <property type="term" value="C:nucleus"/>
    <property type="evidence" value="ECO:0007669"/>
    <property type="project" value="TreeGrafter"/>
</dbReference>
<feature type="compositionally biased region" description="Low complexity" evidence="1">
    <location>
        <begin position="59"/>
        <end position="71"/>
    </location>
</feature>
<dbReference type="PANTHER" id="PTHR12197">
    <property type="entry name" value="HISTONE-LYSINE N-METHYLTRANSFERASE SMYD"/>
    <property type="match status" value="1"/>
</dbReference>
<dbReference type="AlphaFoldDB" id="A0A1Y1UDJ9"/>
<evidence type="ECO:0000313" key="3">
    <source>
        <dbReference type="Proteomes" id="UP000193218"/>
    </source>
</evidence>
<dbReference type="Gene3D" id="6.10.140.2220">
    <property type="match status" value="1"/>
</dbReference>
<comment type="caution">
    <text evidence="2">The sequence shown here is derived from an EMBL/GenBank/DDBJ whole genome shotgun (WGS) entry which is preliminary data.</text>
</comment>
<evidence type="ECO:0000256" key="1">
    <source>
        <dbReference type="SAM" id="MobiDB-lite"/>
    </source>
</evidence>
<sequence>MSHRDLPHNSPPTSPPTDSNTTLVLATTTPPHLCPETPSSSQASAPIVTPESLQEDHPTSTSPPVTPDSLSGLQDHSTITITTTTPVVVPSYKRSLILSGTMGSAVSTCRSTLIESTTEQDSISMPPAVPDLFVTPPSPNLADTSDDRSPISADHLAPPELVPCQGDEDPQEEILDQRHQKDHLDDATSPASPPSASSSSSTEEEEPVEDRTDRSPPRSVTQHSRKRPRSSEDEIEEAQDTSPARRDSSLDLFIEGILNKSPNGDKSHRPASSGPASSSLSRLKRHASSHSSQHGTGSLSRPSKPAKRQHPDSVRRAMKGRRTAGNPACPSSEGSSSRSWSLASSTRLQKVTTGLKDLHMSTGSSKASIAAGHANKTKTSSPKSPGKMPFSSVLEEGKLRTRPGQRKIWSANGNTIKAGHTIAALSPSHPILHTRLIETHCSGCLLDPKTKAELDHTDPQYVANRFLKCGRCARVWWCSLKCYARHGHAHFDECRALSVVRRVPSAEVRLLARACIMKAEGKARPEVLLMPISHHEMSQLGPILRDLTTFLGSVHKDTRGYQHLDYTEYGCATAVEFFDFVRTVRQHIVPMTDAFAAPLGVCLAPTISTFGHSCRPNAQLCWPYGPHGSKPLRVIAIDEIEPEKEILLAHVDLAIPIHRRTGYLSAKGFNHNNCHWCLQERREKVDIRWAAKHHYCDGLVRLTGEFIVM</sequence>
<evidence type="ECO:0008006" key="4">
    <source>
        <dbReference type="Google" id="ProtNLM"/>
    </source>
</evidence>
<feature type="compositionally biased region" description="Low complexity" evidence="1">
    <location>
        <begin position="331"/>
        <end position="345"/>
    </location>
</feature>
<feature type="region of interest" description="Disordered" evidence="1">
    <location>
        <begin position="359"/>
        <end position="390"/>
    </location>
</feature>
<dbReference type="PANTHER" id="PTHR12197:SF251">
    <property type="entry name" value="EG:BACR7C10.4 PROTEIN"/>
    <property type="match status" value="1"/>
</dbReference>
<dbReference type="RefSeq" id="XP_021869791.1">
    <property type="nucleotide sequence ID" value="XM_022017547.1"/>
</dbReference>
<accession>A0A1Y1UDJ9</accession>
<dbReference type="EMBL" id="NBSH01000010">
    <property type="protein sequence ID" value="ORX35627.1"/>
    <property type="molecule type" value="Genomic_DNA"/>
</dbReference>
<feature type="compositionally biased region" description="Low complexity" evidence="1">
    <location>
        <begin position="270"/>
        <end position="281"/>
    </location>
</feature>
<feature type="compositionally biased region" description="Low complexity" evidence="1">
    <location>
        <begin position="187"/>
        <end position="201"/>
    </location>
</feature>
<dbReference type="STRING" id="4999.A0A1Y1UDJ9"/>
<organism evidence="2 3">
    <name type="scientific">Kockovaella imperatae</name>
    <dbReference type="NCBI Taxonomy" id="4999"/>
    <lineage>
        <taxon>Eukaryota</taxon>
        <taxon>Fungi</taxon>
        <taxon>Dikarya</taxon>
        <taxon>Basidiomycota</taxon>
        <taxon>Agaricomycotina</taxon>
        <taxon>Tremellomycetes</taxon>
        <taxon>Tremellales</taxon>
        <taxon>Cuniculitremaceae</taxon>
        <taxon>Kockovaella</taxon>
    </lineage>
</organism>
<protein>
    <recommendedName>
        <fullName evidence="4">SET domain-containing protein</fullName>
    </recommendedName>
</protein>
<evidence type="ECO:0000313" key="2">
    <source>
        <dbReference type="EMBL" id="ORX35627.1"/>
    </source>
</evidence>
<dbReference type="Proteomes" id="UP000193218">
    <property type="component" value="Unassembled WGS sequence"/>
</dbReference>
<dbReference type="OrthoDB" id="265717at2759"/>
<reference evidence="2 3" key="1">
    <citation type="submission" date="2017-03" db="EMBL/GenBank/DDBJ databases">
        <title>Widespread Adenine N6-methylation of Active Genes in Fungi.</title>
        <authorList>
            <consortium name="DOE Joint Genome Institute"/>
            <person name="Mondo S.J."/>
            <person name="Dannebaum R.O."/>
            <person name="Kuo R.C."/>
            <person name="Louie K.B."/>
            <person name="Bewick A.J."/>
            <person name="Labutti K."/>
            <person name="Haridas S."/>
            <person name="Kuo A."/>
            <person name="Salamov A."/>
            <person name="Ahrendt S.R."/>
            <person name="Lau R."/>
            <person name="Bowen B.P."/>
            <person name="Lipzen A."/>
            <person name="Sullivan W."/>
            <person name="Andreopoulos W.B."/>
            <person name="Clum A."/>
            <person name="Lindquist E."/>
            <person name="Daum C."/>
            <person name="Northen T.R."/>
            <person name="Ramamoorthy G."/>
            <person name="Schmitz R.J."/>
            <person name="Gryganskyi A."/>
            <person name="Culley D."/>
            <person name="Magnuson J."/>
            <person name="James T.Y."/>
            <person name="O'Malley M.A."/>
            <person name="Stajich J.E."/>
            <person name="Spatafora J.W."/>
            <person name="Visel A."/>
            <person name="Grigoriev I.V."/>
        </authorList>
    </citation>
    <scope>NUCLEOTIDE SEQUENCE [LARGE SCALE GENOMIC DNA]</scope>
    <source>
        <strain evidence="2 3">NRRL Y-17943</strain>
    </source>
</reference>